<keyword evidence="2" id="KW-0472">Membrane</keyword>
<gene>
    <name evidence="3" type="ORF">OSJNBa0009C08.3</name>
    <name evidence="4" type="ORF">OSJNBa0009C08.6</name>
</gene>
<keyword evidence="2" id="KW-0812">Transmembrane</keyword>
<protein>
    <submittedName>
        <fullName evidence="4">Uncharacterized protein</fullName>
    </submittedName>
</protein>
<keyword evidence="2" id="KW-1133">Transmembrane helix</keyword>
<feature type="region of interest" description="Disordered" evidence="1">
    <location>
        <begin position="1"/>
        <end position="21"/>
    </location>
</feature>
<evidence type="ECO:0000256" key="1">
    <source>
        <dbReference type="SAM" id="MobiDB-lite"/>
    </source>
</evidence>
<dbReference type="AlphaFoldDB" id="Q7G6W9"/>
<sequence length="101" mass="11241">MTGGNDDLDHGGGNNDDLDHHSDDVALGSAVTDWVALRRMKFHAPDESGSLTSHDPSIRCLLEILHLVLLALYTCVVLLLATGWHERYRVSYNLFRLLKGK</sequence>
<evidence type="ECO:0000313" key="3">
    <source>
        <dbReference type="EMBL" id="AAN60475.1"/>
    </source>
</evidence>
<evidence type="ECO:0000313" key="5">
    <source>
        <dbReference type="Proteomes" id="UP000000763"/>
    </source>
</evidence>
<feature type="transmembrane region" description="Helical" evidence="2">
    <location>
        <begin position="64"/>
        <end position="84"/>
    </location>
</feature>
<proteinExistence type="predicted"/>
<accession>Q7G6W9</accession>
<organism evidence="4 5">
    <name type="scientific">Oryza sativa subsp. japonica</name>
    <name type="common">Rice</name>
    <dbReference type="NCBI Taxonomy" id="39947"/>
    <lineage>
        <taxon>Eukaryota</taxon>
        <taxon>Viridiplantae</taxon>
        <taxon>Streptophyta</taxon>
        <taxon>Embryophyta</taxon>
        <taxon>Tracheophyta</taxon>
        <taxon>Spermatophyta</taxon>
        <taxon>Magnoliopsida</taxon>
        <taxon>Liliopsida</taxon>
        <taxon>Poales</taxon>
        <taxon>Poaceae</taxon>
        <taxon>BOP clade</taxon>
        <taxon>Oryzoideae</taxon>
        <taxon>Oryzeae</taxon>
        <taxon>Oryzinae</taxon>
        <taxon>Oryza</taxon>
        <taxon>Oryza sativa</taxon>
    </lineage>
</organism>
<reference evidence="5" key="2">
    <citation type="journal article" date="2005" name="Nature">
        <title>The map-based sequence of the rice genome.</title>
        <authorList>
            <consortium name="International rice genome sequencing project (IRGSP)"/>
            <person name="Matsumoto T."/>
            <person name="Wu J."/>
            <person name="Kanamori H."/>
            <person name="Katayose Y."/>
            <person name="Fujisawa M."/>
            <person name="Namiki N."/>
            <person name="Mizuno H."/>
            <person name="Yamamoto K."/>
            <person name="Antonio B.A."/>
            <person name="Baba T."/>
            <person name="Sakata K."/>
            <person name="Nagamura Y."/>
            <person name="Aoki H."/>
            <person name="Arikawa K."/>
            <person name="Arita K."/>
            <person name="Bito T."/>
            <person name="Chiden Y."/>
            <person name="Fujitsuka N."/>
            <person name="Fukunaka R."/>
            <person name="Hamada M."/>
            <person name="Harada C."/>
            <person name="Hayashi A."/>
            <person name="Hijishita S."/>
            <person name="Honda M."/>
            <person name="Hosokawa S."/>
            <person name="Ichikawa Y."/>
            <person name="Idonuma A."/>
            <person name="Iijima M."/>
            <person name="Ikeda M."/>
            <person name="Ikeno M."/>
            <person name="Ito K."/>
            <person name="Ito S."/>
            <person name="Ito T."/>
            <person name="Ito Y."/>
            <person name="Ito Y."/>
            <person name="Iwabuchi A."/>
            <person name="Kamiya K."/>
            <person name="Karasawa W."/>
            <person name="Kurita K."/>
            <person name="Katagiri S."/>
            <person name="Kikuta A."/>
            <person name="Kobayashi H."/>
            <person name="Kobayashi N."/>
            <person name="Machita K."/>
            <person name="Maehara T."/>
            <person name="Masukawa M."/>
            <person name="Mizubayashi T."/>
            <person name="Mukai Y."/>
            <person name="Nagasaki H."/>
            <person name="Nagata Y."/>
            <person name="Naito S."/>
            <person name="Nakashima M."/>
            <person name="Nakama Y."/>
            <person name="Nakamichi Y."/>
            <person name="Nakamura M."/>
            <person name="Meguro A."/>
            <person name="Negishi M."/>
            <person name="Ohta I."/>
            <person name="Ohta T."/>
            <person name="Okamoto M."/>
            <person name="Ono N."/>
            <person name="Saji S."/>
            <person name="Sakaguchi M."/>
            <person name="Sakai K."/>
            <person name="Shibata M."/>
            <person name="Shimokawa T."/>
            <person name="Song J."/>
            <person name="Takazaki Y."/>
            <person name="Terasawa K."/>
            <person name="Tsugane M."/>
            <person name="Tsuji K."/>
            <person name="Ueda S."/>
            <person name="Waki K."/>
            <person name="Yamagata H."/>
            <person name="Yamamoto M."/>
            <person name="Yamamoto S."/>
            <person name="Yamane H."/>
            <person name="Yoshiki S."/>
            <person name="Yoshihara R."/>
            <person name="Yukawa K."/>
            <person name="Zhong H."/>
            <person name="Yano M."/>
            <person name="Yuan Q."/>
            <person name="Ouyang S."/>
            <person name="Liu J."/>
            <person name="Jones K.M."/>
            <person name="Gansberger K."/>
            <person name="Moffat K."/>
            <person name="Hill J."/>
            <person name="Bera J."/>
            <person name="Fadrosh D."/>
            <person name="Jin S."/>
            <person name="Johri S."/>
            <person name="Kim M."/>
            <person name="Overton L."/>
            <person name="Reardon M."/>
            <person name="Tsitrin T."/>
            <person name="Vuong H."/>
            <person name="Weaver B."/>
            <person name="Ciecko A."/>
            <person name="Tallon L."/>
            <person name="Jackson J."/>
            <person name="Pai G."/>
            <person name="Aken S.V."/>
            <person name="Utterback T."/>
            <person name="Reidmuller S."/>
            <person name="Feldblyum T."/>
            <person name="Hsiao J."/>
            <person name="Zismann V."/>
            <person name="Iobst S."/>
            <person name="de Vazeille A.R."/>
            <person name="Buell C.R."/>
            <person name="Ying K."/>
            <person name="Li Y."/>
            <person name="Lu T."/>
            <person name="Huang Y."/>
            <person name="Zhao Q."/>
            <person name="Feng Q."/>
            <person name="Zhang L."/>
            <person name="Zhu J."/>
            <person name="Weng Q."/>
            <person name="Mu J."/>
            <person name="Lu Y."/>
            <person name="Fan D."/>
            <person name="Liu Y."/>
            <person name="Guan J."/>
            <person name="Zhang Y."/>
            <person name="Yu S."/>
            <person name="Liu X."/>
            <person name="Zhang Y."/>
            <person name="Hong G."/>
            <person name="Han B."/>
            <person name="Choisne N."/>
            <person name="Demange N."/>
            <person name="Orjeda G."/>
            <person name="Samain S."/>
            <person name="Cattolico L."/>
            <person name="Pelletier E."/>
            <person name="Couloux A."/>
            <person name="Segurens B."/>
            <person name="Wincker P."/>
            <person name="D'Hont A."/>
            <person name="Scarpelli C."/>
            <person name="Weissenbach J."/>
            <person name="Salanoubat M."/>
            <person name="Quetier F."/>
            <person name="Yu Y."/>
            <person name="Kim H.R."/>
            <person name="Rambo T."/>
            <person name="Currie J."/>
            <person name="Collura K."/>
            <person name="Luo M."/>
            <person name="Yang T."/>
            <person name="Ammiraju J.S.S."/>
            <person name="Engler F."/>
            <person name="Soderlund C."/>
            <person name="Wing R.A."/>
            <person name="Palmer L.E."/>
            <person name="de la Bastide M."/>
            <person name="Spiegel L."/>
            <person name="Nascimento L."/>
            <person name="Zutavern T."/>
            <person name="O'Shaughnessy A."/>
            <person name="Dike S."/>
            <person name="Dedhia N."/>
            <person name="Preston R."/>
            <person name="Balija V."/>
            <person name="McCombie W.R."/>
            <person name="Chow T."/>
            <person name="Chen H."/>
            <person name="Chung M."/>
            <person name="Chen C."/>
            <person name="Shaw J."/>
            <person name="Wu H."/>
            <person name="Hsiao K."/>
            <person name="Chao Y."/>
            <person name="Chu M."/>
            <person name="Cheng C."/>
            <person name="Hour A."/>
            <person name="Lee P."/>
            <person name="Lin S."/>
            <person name="Lin Y."/>
            <person name="Liou J."/>
            <person name="Liu S."/>
            <person name="Hsing Y."/>
            <person name="Raghuvanshi S."/>
            <person name="Mohanty A."/>
            <person name="Bharti A.K."/>
            <person name="Gaur A."/>
            <person name="Gupta V."/>
            <person name="Kumar D."/>
            <person name="Ravi V."/>
            <person name="Vij S."/>
            <person name="Kapur A."/>
            <person name="Khurana P."/>
            <person name="Khurana P."/>
            <person name="Khurana J.P."/>
            <person name="Tyagi A.K."/>
            <person name="Gaikwad K."/>
            <person name="Singh A."/>
            <person name="Dalal V."/>
            <person name="Srivastava S."/>
            <person name="Dixit A."/>
            <person name="Pal A.K."/>
            <person name="Ghazi I.A."/>
            <person name="Yadav M."/>
            <person name="Pandit A."/>
            <person name="Bhargava A."/>
            <person name="Sureshbabu K."/>
            <person name="Batra K."/>
            <person name="Sharma T.R."/>
            <person name="Mohapatra T."/>
            <person name="Singh N.K."/>
            <person name="Messing J."/>
            <person name="Nelson A.B."/>
            <person name="Fuks G."/>
            <person name="Kavchok S."/>
            <person name="Keizer G."/>
            <person name="Linton E."/>
            <person name="Llaca V."/>
            <person name="Song R."/>
            <person name="Tanyolac B."/>
            <person name="Young S."/>
            <person name="Ho-Il K."/>
            <person name="Hahn J.H."/>
            <person name="Sangsakoo G."/>
            <person name="Vanavichit A."/>
            <person name="de Mattos Luiz.A.T."/>
            <person name="Zimmer P.D."/>
            <person name="Malone G."/>
            <person name="Dellagostin O."/>
            <person name="de Oliveira A.C."/>
            <person name="Bevan M."/>
            <person name="Bancroft I."/>
            <person name="Minx P."/>
            <person name="Cordum H."/>
            <person name="Wilson R."/>
            <person name="Cheng Z."/>
            <person name="Jin W."/>
            <person name="Jiang J."/>
            <person name="Leong S.A."/>
            <person name="Iwama H."/>
            <person name="Gojobori T."/>
            <person name="Itoh T."/>
            <person name="Niimura Y."/>
            <person name="Fujii Y."/>
            <person name="Habara T."/>
            <person name="Sakai H."/>
            <person name="Sato Y."/>
            <person name="Wilson G."/>
            <person name="Kumar K."/>
            <person name="McCouch S."/>
            <person name="Juretic N."/>
            <person name="Hoen D."/>
            <person name="Wright S."/>
            <person name="Bruskiewich R."/>
            <person name="Bureau T."/>
            <person name="Miyao A."/>
            <person name="Hirochika H."/>
            <person name="Nishikawa T."/>
            <person name="Kadowaki K."/>
            <person name="Sugiura M."/>
            <person name="Burr B."/>
            <person name="Sasaki T."/>
        </authorList>
    </citation>
    <scope>NUCLEOTIDE SEQUENCE [LARGE SCALE GENOMIC DNA]</scope>
    <source>
        <strain evidence="5">cv. Nipponbare</strain>
    </source>
</reference>
<reference evidence="5" key="3">
    <citation type="journal article" date="2008" name="Nucleic Acids Res.">
        <title>The rice annotation project database (RAP-DB): 2008 update.</title>
        <authorList>
            <consortium name="The rice annotation project (RAP)"/>
        </authorList>
    </citation>
    <scope>GENOME REANNOTATION</scope>
    <source>
        <strain evidence="5">cv. Nipponbare</strain>
    </source>
</reference>
<reference evidence="4" key="1">
    <citation type="submission" date="2002-10" db="EMBL/GenBank/DDBJ databases">
        <title>Rice Genomic Sequence.</title>
        <authorList>
            <person name="Wing R.A."/>
            <person name="Yu Y."/>
            <person name="Soderlund C."/>
            <person name="Kim H.-R."/>
            <person name="Rambo T."/>
            <person name="Saski C."/>
            <person name="Currie J."/>
            <person name="Collura K."/>
        </authorList>
    </citation>
    <scope>NUCLEOTIDE SEQUENCE</scope>
</reference>
<name>Q7G6W9_ORYSJ</name>
<evidence type="ECO:0000313" key="4">
    <source>
        <dbReference type="EMBL" id="AAN60478.1"/>
    </source>
</evidence>
<evidence type="ECO:0000256" key="2">
    <source>
        <dbReference type="SAM" id="Phobius"/>
    </source>
</evidence>
<dbReference type="Proteomes" id="UP000000763">
    <property type="component" value="Chromosome 3"/>
</dbReference>
<dbReference type="EMBL" id="AC107224">
    <property type="protein sequence ID" value="AAN60475.1"/>
    <property type="molecule type" value="Genomic_DNA"/>
</dbReference>
<dbReference type="EMBL" id="AC107224">
    <property type="protein sequence ID" value="AAN60478.1"/>
    <property type="molecule type" value="Genomic_DNA"/>
</dbReference>